<evidence type="ECO:0000313" key="4">
    <source>
        <dbReference type="Proteomes" id="UP000317369"/>
    </source>
</evidence>
<dbReference type="OrthoDB" id="269098at2"/>
<dbReference type="PANTHER" id="PTHR30093">
    <property type="entry name" value="GENERAL SECRETION PATHWAY PROTEIN G"/>
    <property type="match status" value="1"/>
</dbReference>
<feature type="transmembrane region" description="Helical" evidence="2">
    <location>
        <begin position="12"/>
        <end position="37"/>
    </location>
</feature>
<dbReference type="Pfam" id="PF07963">
    <property type="entry name" value="N_methyl"/>
    <property type="match status" value="1"/>
</dbReference>
<dbReference type="KEGG" id="pcor:KS4_03590"/>
<evidence type="ECO:0000256" key="2">
    <source>
        <dbReference type="SAM" id="Phobius"/>
    </source>
</evidence>
<dbReference type="Gene3D" id="3.30.700.10">
    <property type="entry name" value="Glycoprotein, Type 4 Pilin"/>
    <property type="match status" value="1"/>
</dbReference>
<keyword evidence="2" id="KW-1133">Transmembrane helix</keyword>
<name>A0A517YQ22_9BACT</name>
<dbReference type="GO" id="GO:0015628">
    <property type="term" value="P:protein secretion by the type II secretion system"/>
    <property type="evidence" value="ECO:0007669"/>
    <property type="project" value="InterPro"/>
</dbReference>
<dbReference type="Proteomes" id="UP000317369">
    <property type="component" value="Chromosome"/>
</dbReference>
<dbReference type="InterPro" id="IPR000983">
    <property type="entry name" value="Bac_GSPG_pilin"/>
</dbReference>
<dbReference type="AlphaFoldDB" id="A0A517YQ22"/>
<reference evidence="3 4" key="1">
    <citation type="submission" date="2019-02" db="EMBL/GenBank/DDBJ databases">
        <title>Deep-cultivation of Planctomycetes and their phenomic and genomic characterization uncovers novel biology.</title>
        <authorList>
            <person name="Wiegand S."/>
            <person name="Jogler M."/>
            <person name="Boedeker C."/>
            <person name="Pinto D."/>
            <person name="Vollmers J."/>
            <person name="Rivas-Marin E."/>
            <person name="Kohn T."/>
            <person name="Peeters S.H."/>
            <person name="Heuer A."/>
            <person name="Rast P."/>
            <person name="Oberbeckmann S."/>
            <person name="Bunk B."/>
            <person name="Jeske O."/>
            <person name="Meyerdierks A."/>
            <person name="Storesund J.E."/>
            <person name="Kallscheuer N."/>
            <person name="Luecker S."/>
            <person name="Lage O.M."/>
            <person name="Pohl T."/>
            <person name="Merkel B.J."/>
            <person name="Hornburger P."/>
            <person name="Mueller R.-W."/>
            <person name="Bruemmer F."/>
            <person name="Labrenz M."/>
            <person name="Spormann A.M."/>
            <person name="Op den Camp H."/>
            <person name="Overmann J."/>
            <person name="Amann R."/>
            <person name="Jetten M.S.M."/>
            <person name="Mascher T."/>
            <person name="Medema M.H."/>
            <person name="Devos D.P."/>
            <person name="Kaster A.-K."/>
            <person name="Ovreas L."/>
            <person name="Rohde M."/>
            <person name="Galperin M.Y."/>
            <person name="Jogler C."/>
        </authorList>
    </citation>
    <scope>NUCLEOTIDE SEQUENCE [LARGE SCALE GENOMIC DNA]</scope>
    <source>
        <strain evidence="3 4">KS4</strain>
    </source>
</reference>
<evidence type="ECO:0000256" key="1">
    <source>
        <dbReference type="ARBA" id="ARBA00022481"/>
    </source>
</evidence>
<dbReference type="SUPFAM" id="SSF54523">
    <property type="entry name" value="Pili subunits"/>
    <property type="match status" value="1"/>
</dbReference>
<keyword evidence="1" id="KW-0488">Methylation</keyword>
<dbReference type="EMBL" id="CP036425">
    <property type="protein sequence ID" value="QDU32327.1"/>
    <property type="molecule type" value="Genomic_DNA"/>
</dbReference>
<gene>
    <name evidence="3" type="ORF">KS4_03590</name>
</gene>
<dbReference type="PANTHER" id="PTHR30093:SF2">
    <property type="entry name" value="TYPE II SECRETION SYSTEM PROTEIN H"/>
    <property type="match status" value="1"/>
</dbReference>
<sequence length="297" mass="33082">MITSKCRQNAFTLIELLVVISIIALLIAILLPALGAARNAAMDIKCMSNLRQMNTAQATYNADNDSFFLMAGTTYLERPEYNYNRGPWASATSEEAWWPAMLYHDYGIPVDMFTCPRFLDDVRGRGWDVITEVPVERAHDIRWKRAHYGINIDWLSTRLYLELNNSGDITQGSLKDFTVSAFQSSRRVSEVRNPTKTLLFADGWVSDWEARGYEGTNGPGVVQSGILTASGDNFFGQPHPRHGSTSINVAFVDGHAEPVSSKSEKPLPDIDNGPYAADSLGYHESAGATENNMWDIY</sequence>
<evidence type="ECO:0000313" key="3">
    <source>
        <dbReference type="EMBL" id="QDU32327.1"/>
    </source>
</evidence>
<keyword evidence="2" id="KW-0812">Transmembrane</keyword>
<keyword evidence="4" id="KW-1185">Reference proteome</keyword>
<organism evidence="3 4">
    <name type="scientific">Poriferisphaera corsica</name>
    <dbReference type="NCBI Taxonomy" id="2528020"/>
    <lineage>
        <taxon>Bacteria</taxon>
        <taxon>Pseudomonadati</taxon>
        <taxon>Planctomycetota</taxon>
        <taxon>Phycisphaerae</taxon>
        <taxon>Phycisphaerales</taxon>
        <taxon>Phycisphaeraceae</taxon>
        <taxon>Poriferisphaera</taxon>
    </lineage>
</organism>
<dbReference type="NCBIfam" id="TIGR02532">
    <property type="entry name" value="IV_pilin_GFxxxE"/>
    <property type="match status" value="1"/>
</dbReference>
<protein>
    <recommendedName>
        <fullName evidence="5">Prepilin-type N-terminal cleavage/methylation domain-containing protein</fullName>
    </recommendedName>
</protein>
<dbReference type="RefSeq" id="WP_145073724.1">
    <property type="nucleotide sequence ID" value="NZ_CP036425.1"/>
</dbReference>
<keyword evidence="2" id="KW-0472">Membrane</keyword>
<proteinExistence type="predicted"/>
<dbReference type="InterPro" id="IPR045584">
    <property type="entry name" value="Pilin-like"/>
</dbReference>
<dbReference type="GO" id="GO:0015627">
    <property type="term" value="C:type II protein secretion system complex"/>
    <property type="evidence" value="ECO:0007669"/>
    <property type="project" value="InterPro"/>
</dbReference>
<accession>A0A517YQ22</accession>
<dbReference type="PRINTS" id="PR00813">
    <property type="entry name" value="BCTERIALGSPG"/>
</dbReference>
<dbReference type="InterPro" id="IPR012902">
    <property type="entry name" value="N_methyl_site"/>
</dbReference>
<evidence type="ECO:0008006" key="5">
    <source>
        <dbReference type="Google" id="ProtNLM"/>
    </source>
</evidence>